<evidence type="ECO:0000256" key="1">
    <source>
        <dbReference type="SAM" id="Phobius"/>
    </source>
</evidence>
<protein>
    <submittedName>
        <fullName evidence="2">Uncharacterized protein</fullName>
    </submittedName>
</protein>
<evidence type="ECO:0000313" key="3">
    <source>
        <dbReference type="Proteomes" id="UP001189429"/>
    </source>
</evidence>
<keyword evidence="3" id="KW-1185">Reference proteome</keyword>
<feature type="transmembrane region" description="Helical" evidence="1">
    <location>
        <begin position="183"/>
        <end position="202"/>
    </location>
</feature>
<keyword evidence="1" id="KW-0472">Membrane</keyword>
<sequence length="412" mass="45934">MVVAGRLQWVRRHILQGVCTHITVGSASVQGRSKVKIILDPAGPAISDNNRDVLPGILICVEGLLRTHVAMMTTMTGLVAMTLVAEVGMAIAVAQSMAYLTPGMVLEVATHGVEVVLVHGNSMALRNDLVDVQMVATPSLAYLTFLTSLRLLGTEMRLSSRCRLAVTRASFYRSLTSIMERPFLKLVFIVLAALLLMEAWILNYLETRMVFERVLVLNCVAALMPQSVLMVPAVVKSQFAELQHTIEQTMTELTALFGRSRSVVDSGPHPRPRPTSLDLPDFRDDDDGHLWLKHTRIPIERFRKCRSPLRRRRVDFEVYSPREADLDEWAEYPHWLWPSVADDNPTNSYWSVASQRARAVACRPEFWFIGPLGFVYVGNSLSVGLLLCFVGDTLRFSQVLAVLQLRGGIGPP</sequence>
<name>A0ABN9PFV6_9DINO</name>
<proteinExistence type="predicted"/>
<organism evidence="2 3">
    <name type="scientific">Prorocentrum cordatum</name>
    <dbReference type="NCBI Taxonomy" id="2364126"/>
    <lineage>
        <taxon>Eukaryota</taxon>
        <taxon>Sar</taxon>
        <taxon>Alveolata</taxon>
        <taxon>Dinophyceae</taxon>
        <taxon>Prorocentrales</taxon>
        <taxon>Prorocentraceae</taxon>
        <taxon>Prorocentrum</taxon>
    </lineage>
</organism>
<evidence type="ECO:0000313" key="2">
    <source>
        <dbReference type="EMBL" id="CAK0790238.1"/>
    </source>
</evidence>
<comment type="caution">
    <text evidence="2">The sequence shown here is derived from an EMBL/GenBank/DDBJ whole genome shotgun (WGS) entry which is preliminary data.</text>
</comment>
<keyword evidence="1" id="KW-0812">Transmembrane</keyword>
<keyword evidence="1" id="KW-1133">Transmembrane helix</keyword>
<dbReference type="EMBL" id="CAUYUJ010000381">
    <property type="protein sequence ID" value="CAK0790238.1"/>
    <property type="molecule type" value="Genomic_DNA"/>
</dbReference>
<reference evidence="2" key="1">
    <citation type="submission" date="2023-10" db="EMBL/GenBank/DDBJ databases">
        <authorList>
            <person name="Chen Y."/>
            <person name="Shah S."/>
            <person name="Dougan E. K."/>
            <person name="Thang M."/>
            <person name="Chan C."/>
        </authorList>
    </citation>
    <scope>NUCLEOTIDE SEQUENCE [LARGE SCALE GENOMIC DNA]</scope>
</reference>
<feature type="transmembrane region" description="Helical" evidence="1">
    <location>
        <begin position="366"/>
        <end position="387"/>
    </location>
</feature>
<dbReference type="Proteomes" id="UP001189429">
    <property type="component" value="Unassembled WGS sequence"/>
</dbReference>
<gene>
    <name evidence="2" type="ORF">PCOR1329_LOCUS1567</name>
</gene>
<accession>A0ABN9PFV6</accession>
<feature type="transmembrane region" description="Helical" evidence="1">
    <location>
        <begin position="78"/>
        <end position="100"/>
    </location>
</feature>
<feature type="transmembrane region" description="Helical" evidence="1">
    <location>
        <begin position="132"/>
        <end position="153"/>
    </location>
</feature>